<feature type="region of interest" description="Disordered" evidence="1">
    <location>
        <begin position="27"/>
        <end position="51"/>
    </location>
</feature>
<keyword evidence="3" id="KW-1185">Reference proteome</keyword>
<accession>A0A2P5DGR6</accession>
<comment type="caution">
    <text evidence="2">The sequence shown here is derived from an EMBL/GenBank/DDBJ whole genome shotgun (WGS) entry which is preliminary data.</text>
</comment>
<name>A0A2P5DGR6_PARAD</name>
<dbReference type="AlphaFoldDB" id="A0A2P5DGR6"/>
<evidence type="ECO:0000313" key="3">
    <source>
        <dbReference type="Proteomes" id="UP000237105"/>
    </source>
</evidence>
<proteinExistence type="predicted"/>
<evidence type="ECO:0000256" key="1">
    <source>
        <dbReference type="SAM" id="MobiDB-lite"/>
    </source>
</evidence>
<dbReference type="Proteomes" id="UP000237105">
    <property type="component" value="Unassembled WGS sequence"/>
</dbReference>
<organism evidence="2 3">
    <name type="scientific">Parasponia andersonii</name>
    <name type="common">Sponia andersonii</name>
    <dbReference type="NCBI Taxonomy" id="3476"/>
    <lineage>
        <taxon>Eukaryota</taxon>
        <taxon>Viridiplantae</taxon>
        <taxon>Streptophyta</taxon>
        <taxon>Embryophyta</taxon>
        <taxon>Tracheophyta</taxon>
        <taxon>Spermatophyta</taxon>
        <taxon>Magnoliopsida</taxon>
        <taxon>eudicotyledons</taxon>
        <taxon>Gunneridae</taxon>
        <taxon>Pentapetalae</taxon>
        <taxon>rosids</taxon>
        <taxon>fabids</taxon>
        <taxon>Rosales</taxon>
        <taxon>Cannabaceae</taxon>
        <taxon>Parasponia</taxon>
    </lineage>
</organism>
<sequence>MNYKSYFINNLIRLIFQLSGLDQRFDRQKDQQNESASGNKKSVKMSCSNSSCTPFDPCFAESDVYQ</sequence>
<feature type="compositionally biased region" description="Polar residues" evidence="1">
    <location>
        <begin position="33"/>
        <end position="51"/>
    </location>
</feature>
<dbReference type="OrthoDB" id="10353921at2759"/>
<evidence type="ECO:0000313" key="2">
    <source>
        <dbReference type="EMBL" id="PON72467.1"/>
    </source>
</evidence>
<dbReference type="EMBL" id="JXTB01000039">
    <property type="protein sequence ID" value="PON72467.1"/>
    <property type="molecule type" value="Genomic_DNA"/>
</dbReference>
<protein>
    <submittedName>
        <fullName evidence="2">Uncharacterized protein</fullName>
    </submittedName>
</protein>
<gene>
    <name evidence="2" type="ORF">PanWU01x14_065020</name>
</gene>
<reference evidence="3" key="1">
    <citation type="submission" date="2016-06" db="EMBL/GenBank/DDBJ databases">
        <title>Parallel loss of symbiosis genes in relatives of nitrogen-fixing non-legume Parasponia.</title>
        <authorList>
            <person name="Van Velzen R."/>
            <person name="Holmer R."/>
            <person name="Bu F."/>
            <person name="Rutten L."/>
            <person name="Van Zeijl A."/>
            <person name="Liu W."/>
            <person name="Santuari L."/>
            <person name="Cao Q."/>
            <person name="Sharma T."/>
            <person name="Shen D."/>
            <person name="Roswanjaya Y."/>
            <person name="Wardhani T."/>
            <person name="Kalhor M.S."/>
            <person name="Jansen J."/>
            <person name="Van den Hoogen J."/>
            <person name="Gungor B."/>
            <person name="Hartog M."/>
            <person name="Hontelez J."/>
            <person name="Verver J."/>
            <person name="Yang W.-C."/>
            <person name="Schijlen E."/>
            <person name="Repin R."/>
            <person name="Schilthuizen M."/>
            <person name="Schranz E."/>
            <person name="Heidstra R."/>
            <person name="Miyata K."/>
            <person name="Fedorova E."/>
            <person name="Kohlen W."/>
            <person name="Bisseling T."/>
            <person name="Smit S."/>
            <person name="Geurts R."/>
        </authorList>
    </citation>
    <scope>NUCLEOTIDE SEQUENCE [LARGE SCALE GENOMIC DNA]</scope>
    <source>
        <strain evidence="3">cv. WU1-14</strain>
    </source>
</reference>